<feature type="transmembrane region" description="Helical" evidence="1">
    <location>
        <begin position="21"/>
        <end position="46"/>
    </location>
</feature>
<dbReference type="Gene3D" id="1.20.1250.20">
    <property type="entry name" value="MFS general substrate transporter like domains"/>
    <property type="match status" value="2"/>
</dbReference>
<feature type="transmembrane region" description="Helical" evidence="1">
    <location>
        <begin position="158"/>
        <end position="176"/>
    </location>
</feature>
<dbReference type="AlphaFoldDB" id="A0A8D4BEL9"/>
<feature type="transmembrane region" description="Helical" evidence="1">
    <location>
        <begin position="52"/>
        <end position="75"/>
    </location>
</feature>
<evidence type="ECO:0000313" key="3">
    <source>
        <dbReference type="Proteomes" id="UP000002066"/>
    </source>
</evidence>
<reference evidence="2 3" key="1">
    <citation type="submission" date="2011-01" db="EMBL/GenBank/DDBJ databases">
        <title>Complete sequence of chromosome of Streptomyces flavogriseus ATCC 33331.</title>
        <authorList>
            <consortium name="US DOE Joint Genome Institute"/>
            <person name="Lucas S."/>
            <person name="Copeland A."/>
            <person name="Lapidus A."/>
            <person name="Cheng J.-F."/>
            <person name="Goodwin L."/>
            <person name="Pitluck S."/>
            <person name="Davenport K."/>
            <person name="Detter J.C."/>
            <person name="Han C."/>
            <person name="Tapia R."/>
            <person name="Land M."/>
            <person name="Hauser L."/>
            <person name="Kyrpides N."/>
            <person name="Ivanova N."/>
            <person name="Ovchinnikova G."/>
            <person name="Pagani I."/>
            <person name="Brumm P."/>
            <person name="Mead D."/>
            <person name="Woyke T."/>
        </authorList>
    </citation>
    <scope>NUCLEOTIDE SEQUENCE [LARGE SCALE GENOMIC DNA]</scope>
    <source>
        <strain evidence="3">ATCC 33331 / IAF-45CD</strain>
    </source>
</reference>
<keyword evidence="1" id="KW-1133">Transmembrane helix</keyword>
<keyword evidence="1" id="KW-0812">Transmembrane</keyword>
<dbReference type="OrthoDB" id="4229605at2"/>
<accession>A0A8D4BEL9</accession>
<evidence type="ECO:0000256" key="1">
    <source>
        <dbReference type="SAM" id="Phobius"/>
    </source>
</evidence>
<feature type="transmembrane region" description="Helical" evidence="1">
    <location>
        <begin position="311"/>
        <end position="328"/>
    </location>
</feature>
<name>A0A8D4BEL9_STRFA</name>
<feature type="transmembrane region" description="Helical" evidence="1">
    <location>
        <begin position="114"/>
        <end position="137"/>
    </location>
</feature>
<proteinExistence type="predicted"/>
<dbReference type="Proteomes" id="UP000002066">
    <property type="component" value="Chromosome"/>
</dbReference>
<dbReference type="InterPro" id="IPR011701">
    <property type="entry name" value="MFS"/>
</dbReference>
<feature type="transmembrane region" description="Helical" evidence="1">
    <location>
        <begin position="222"/>
        <end position="244"/>
    </location>
</feature>
<dbReference type="EMBL" id="CP002475">
    <property type="protein sequence ID" value="ADW01605.1"/>
    <property type="molecule type" value="Genomic_DNA"/>
</dbReference>
<feature type="transmembrane region" description="Helical" evidence="1">
    <location>
        <begin position="87"/>
        <end position="108"/>
    </location>
</feature>
<dbReference type="Pfam" id="PF07690">
    <property type="entry name" value="MFS_1"/>
    <property type="match status" value="1"/>
</dbReference>
<dbReference type="InterPro" id="IPR036259">
    <property type="entry name" value="MFS_trans_sf"/>
</dbReference>
<feature type="transmembrane region" description="Helical" evidence="1">
    <location>
        <begin position="256"/>
        <end position="276"/>
    </location>
</feature>
<keyword evidence="1" id="KW-0472">Membrane</keyword>
<feature type="transmembrane region" description="Helical" evidence="1">
    <location>
        <begin position="283"/>
        <end position="305"/>
    </location>
</feature>
<dbReference type="SUPFAM" id="SSF103473">
    <property type="entry name" value="MFS general substrate transporter"/>
    <property type="match status" value="1"/>
</dbReference>
<dbReference type="PANTHER" id="PTHR23542:SF1">
    <property type="entry name" value="MAJOR FACILITATOR SUPERFAMILY (MFS) PROFILE DOMAIN-CONTAINING PROTEIN"/>
    <property type="match status" value="1"/>
</dbReference>
<organism evidence="2 3">
    <name type="scientific">Streptomyces pratensis (strain ATCC 33331 / IAF-45CD)</name>
    <dbReference type="NCBI Taxonomy" id="591167"/>
    <lineage>
        <taxon>Bacteria</taxon>
        <taxon>Bacillati</taxon>
        <taxon>Actinomycetota</taxon>
        <taxon>Actinomycetes</taxon>
        <taxon>Kitasatosporales</taxon>
        <taxon>Streptomycetaceae</taxon>
        <taxon>Streptomyces</taxon>
    </lineage>
</organism>
<protein>
    <submittedName>
        <fullName evidence="2">Major facilitator superfamily MFS_1</fullName>
    </submittedName>
</protein>
<evidence type="ECO:0000313" key="2">
    <source>
        <dbReference type="EMBL" id="ADW01605.1"/>
    </source>
</evidence>
<feature type="transmembrane region" description="Helical" evidence="1">
    <location>
        <begin position="376"/>
        <end position="395"/>
    </location>
</feature>
<gene>
    <name evidence="2" type="ordered locus">Sfla_0137</name>
</gene>
<dbReference type="PANTHER" id="PTHR23542">
    <property type="match status" value="1"/>
</dbReference>
<dbReference type="KEGG" id="sfa:Sfla_0137"/>
<sequence>MHATSLRAGSDPKPKLFTTPWWWRWALGTCFARITEPMATLALISLGTFVSGYSYGAFLVSVYAFTGALTATTSGKLIDRAARPRRLVLIMTSSSFLLHVALAAFGTFRLSTVLITVTTALCAALPGGIPGLSRSVLVRYADPRLRNLAFSWDSIMTEAGWILGPVVIAGLALTGLPWVEVAAMAVTFLGVQLFLGPLVGGDKGTPPDAATTAPGSLWSYRTAWPGLVDSVSIGMAVTGVVSALPVLLPRAGASPAWSGILVSLLAATGIAGTLVYGKTAGRIPLHITVQSLLTLIGVLTTVVALAFSDSALSVAVWVGLSGFFITPFNTQRSISLEASIPPALHTQGFSAQFALFGLGSAISAGMLALISGVTAALLAIAGFALLISAVTHGAVRKEIFTA</sequence>
<dbReference type="GO" id="GO:0022857">
    <property type="term" value="F:transmembrane transporter activity"/>
    <property type="evidence" value="ECO:0007669"/>
    <property type="project" value="InterPro"/>
</dbReference>